<dbReference type="InterPro" id="IPR002182">
    <property type="entry name" value="NB-ARC"/>
</dbReference>
<dbReference type="FunFam" id="3.40.50.10140:FF:000007">
    <property type="entry name" value="Disease resistance protein (TIR-NBS-LRR class)"/>
    <property type="match status" value="1"/>
</dbReference>
<evidence type="ECO:0000256" key="7">
    <source>
        <dbReference type="ARBA" id="ARBA00047304"/>
    </source>
</evidence>
<dbReference type="Gramene" id="Bo9g045310.1">
    <property type="protein sequence ID" value="Bo9g045310.1"/>
    <property type="gene ID" value="Bo9g045310"/>
</dbReference>
<name>A0A0D3E5E6_BRAOL</name>
<dbReference type="OrthoDB" id="1073546at2759"/>
<dbReference type="SUPFAM" id="SSF52058">
    <property type="entry name" value="L domain-like"/>
    <property type="match status" value="1"/>
</dbReference>
<evidence type="ECO:0000256" key="4">
    <source>
        <dbReference type="ARBA" id="ARBA00022801"/>
    </source>
</evidence>
<dbReference type="Pfam" id="PF07725">
    <property type="entry name" value="LRR_3"/>
    <property type="match status" value="1"/>
</dbReference>
<organism evidence="10 11">
    <name type="scientific">Brassica oleracea var. oleracea</name>
    <dbReference type="NCBI Taxonomy" id="109376"/>
    <lineage>
        <taxon>Eukaryota</taxon>
        <taxon>Viridiplantae</taxon>
        <taxon>Streptophyta</taxon>
        <taxon>Embryophyta</taxon>
        <taxon>Tracheophyta</taxon>
        <taxon>Spermatophyta</taxon>
        <taxon>Magnoliopsida</taxon>
        <taxon>eudicotyledons</taxon>
        <taxon>Gunneridae</taxon>
        <taxon>Pentapetalae</taxon>
        <taxon>rosids</taxon>
        <taxon>malvids</taxon>
        <taxon>Brassicales</taxon>
        <taxon>Brassicaceae</taxon>
        <taxon>Brassiceae</taxon>
        <taxon>Brassica</taxon>
    </lineage>
</organism>
<dbReference type="GO" id="GO:0007165">
    <property type="term" value="P:signal transduction"/>
    <property type="evidence" value="ECO:0007669"/>
    <property type="project" value="InterPro"/>
</dbReference>
<evidence type="ECO:0000256" key="5">
    <source>
        <dbReference type="ARBA" id="ARBA00022821"/>
    </source>
</evidence>
<dbReference type="eggNOG" id="ENOG502QQ7T">
    <property type="taxonomic scope" value="Eukaryota"/>
</dbReference>
<dbReference type="Gene3D" id="3.40.50.300">
    <property type="entry name" value="P-loop containing nucleotide triphosphate hydrolases"/>
    <property type="match status" value="1"/>
</dbReference>
<keyword evidence="2" id="KW-0433">Leucine-rich repeat</keyword>
<sequence length="1005" mass="114568">MASSSRSWRYNVLPSFHGPDVRVTFMSHLKKQFQHNGIIAFNDEGIERSKLIGTELIRSIRESRISIVVLSENYGSSSWCLNELLEILKCQESAGQIVMTVFYKVDPCDVRKQMGEFGKTFKETCEGKTETQVHKSIHALTHVANIAGEHSVNWNNEAKMIEKISLNVSDNLNATPSRDFDGMVGLEGHLGKIQCLLILENDEPMTLGISGPAGIGKTTIARALYNQLSPDFPLSYFMENVGGSYRNIGCGDHGSKLRLQEQLLLHILNQTNINVCHLDVISERLCNQKVLIVLDDVDSLDQLDALAKDIYHFGSGSRIIVTTKDQELLERYGITNTYHVGFPSNGEALEIFCRYAFRRNSPKYGFEKLAIRVAELCGNLPLGLRVVGSSLGGKSGDEWEVIIHRLETSLDEDLERVLRVGYETLHEKDQALFLHIAIFFNNKDQDYVKSMLHDCNLNVEHGLRNLVNRSLIDISTNGEIVMHSLLQQMARQVIQRQEPWKRHILIDPHEICDVLEYETGTRTVCGIYFDTSETGEVFVSKGALKRMRNLQFLTVHKRKHCEKDIVCIPQDLEFPPRLKLLHWEVYPRKSLPMRFHLENLVELNMRDSQLEKLWEGSQPLTNLKKMDLAMSCHLKELPDLSNATNLERLNLNDCESLVEIPSSFSNLHKLKALSMFACTKLEVIPAYMNLASLESVDMTACQRLRNFPDISRNVSKFSISVEELDQVPESIRLWSRLRVLTITSKGKLKSLTHLPQSVKHLHLSCIGEQRIPYFKKSLQRVELYLNSCRSSLLREDCEPKEGLTCPYDTPYTQLDYTNCFKLDREAQTAIITEHIAQGWACLPGGEVPVEFDHRAKGNRVTIHPMSNMSLTIFKVCVLISPNQQTRESEQLVCSRISKGIEEISVYAIPRIQRKHLFLFPSYLLQESTSREAVFTFSSELEIVECGVQIWKDESERNQSAYSKPGNGEEEDVSNNQQDTYNISKAWDEEEAEENVNLNPAKRTKR</sequence>
<evidence type="ECO:0000256" key="8">
    <source>
        <dbReference type="SAM" id="MobiDB-lite"/>
    </source>
</evidence>
<dbReference type="Proteomes" id="UP000032141">
    <property type="component" value="Chromosome C9"/>
</dbReference>
<dbReference type="Pfam" id="PF00931">
    <property type="entry name" value="NB-ARC"/>
    <property type="match status" value="1"/>
</dbReference>
<dbReference type="STRING" id="109376.A0A0D3E5E6"/>
<comment type="catalytic activity">
    <reaction evidence="7">
        <text>NAD(+) + H2O = ADP-D-ribose + nicotinamide + H(+)</text>
        <dbReference type="Rhea" id="RHEA:16301"/>
        <dbReference type="ChEBI" id="CHEBI:15377"/>
        <dbReference type="ChEBI" id="CHEBI:15378"/>
        <dbReference type="ChEBI" id="CHEBI:17154"/>
        <dbReference type="ChEBI" id="CHEBI:57540"/>
        <dbReference type="ChEBI" id="CHEBI:57967"/>
        <dbReference type="EC" id="3.2.2.6"/>
    </reaction>
    <physiologicalReaction direction="left-to-right" evidence="7">
        <dbReference type="Rhea" id="RHEA:16302"/>
    </physiologicalReaction>
</comment>
<dbReference type="KEGG" id="boe:106313173"/>
<dbReference type="Pfam" id="PF01582">
    <property type="entry name" value="TIR"/>
    <property type="match status" value="1"/>
</dbReference>
<feature type="compositionally biased region" description="Polar residues" evidence="8">
    <location>
        <begin position="973"/>
        <end position="982"/>
    </location>
</feature>
<dbReference type="RefSeq" id="XP_013606369.1">
    <property type="nucleotide sequence ID" value="XM_013750915.1"/>
</dbReference>
<keyword evidence="11" id="KW-1185">Reference proteome</keyword>
<dbReference type="FunFam" id="3.40.50.300:FF:001002">
    <property type="entry name" value="Disease resistance protein (TIR-NBS-LRR class)"/>
    <property type="match status" value="1"/>
</dbReference>
<dbReference type="InterPro" id="IPR003593">
    <property type="entry name" value="AAA+_ATPase"/>
</dbReference>
<dbReference type="SUPFAM" id="SSF52540">
    <property type="entry name" value="P-loop containing nucleoside triphosphate hydrolases"/>
    <property type="match status" value="1"/>
</dbReference>
<keyword evidence="5" id="KW-0611">Plant defense</keyword>
<dbReference type="Gene3D" id="3.80.10.10">
    <property type="entry name" value="Ribonuclease Inhibitor"/>
    <property type="match status" value="1"/>
</dbReference>
<evidence type="ECO:0000256" key="1">
    <source>
        <dbReference type="ARBA" id="ARBA00011982"/>
    </source>
</evidence>
<evidence type="ECO:0000256" key="6">
    <source>
        <dbReference type="ARBA" id="ARBA00023027"/>
    </source>
</evidence>
<dbReference type="Gene3D" id="1.10.8.430">
    <property type="entry name" value="Helical domain of apoptotic protease-activating factors"/>
    <property type="match status" value="1"/>
</dbReference>
<dbReference type="SMART" id="SM00382">
    <property type="entry name" value="AAA"/>
    <property type="match status" value="1"/>
</dbReference>
<dbReference type="SUPFAM" id="SSF46785">
    <property type="entry name" value="Winged helix' DNA-binding domain"/>
    <property type="match status" value="1"/>
</dbReference>
<dbReference type="PROSITE" id="PS50104">
    <property type="entry name" value="TIR"/>
    <property type="match status" value="1"/>
</dbReference>
<dbReference type="InterPro" id="IPR044974">
    <property type="entry name" value="Disease_R_plants"/>
</dbReference>
<keyword evidence="3" id="KW-0677">Repeat</keyword>
<dbReference type="GeneID" id="106313173"/>
<evidence type="ECO:0000313" key="11">
    <source>
        <dbReference type="Proteomes" id="UP000032141"/>
    </source>
</evidence>
<dbReference type="Gene3D" id="3.40.50.10140">
    <property type="entry name" value="Toll/interleukin-1 receptor homology (TIR) domain"/>
    <property type="match status" value="1"/>
</dbReference>
<reference evidence="10 11" key="1">
    <citation type="journal article" date="2014" name="Genome Biol.">
        <title>Transcriptome and methylome profiling reveals relics of genome dominance in the mesopolyploid Brassica oleracea.</title>
        <authorList>
            <person name="Parkin I.A."/>
            <person name="Koh C."/>
            <person name="Tang H."/>
            <person name="Robinson S.J."/>
            <person name="Kagale S."/>
            <person name="Clarke W.E."/>
            <person name="Town C.D."/>
            <person name="Nixon J."/>
            <person name="Krishnakumar V."/>
            <person name="Bidwell S.L."/>
            <person name="Denoeud F."/>
            <person name="Belcram H."/>
            <person name="Links M.G."/>
            <person name="Just J."/>
            <person name="Clarke C."/>
            <person name="Bender T."/>
            <person name="Huebert T."/>
            <person name="Mason A.S."/>
            <person name="Pires J.C."/>
            <person name="Barker G."/>
            <person name="Moore J."/>
            <person name="Walley P.G."/>
            <person name="Manoli S."/>
            <person name="Batley J."/>
            <person name="Edwards D."/>
            <person name="Nelson M.N."/>
            <person name="Wang X."/>
            <person name="Paterson A.H."/>
            <person name="King G."/>
            <person name="Bancroft I."/>
            <person name="Chalhoub B."/>
            <person name="Sharpe A.G."/>
        </authorList>
    </citation>
    <scope>NUCLEOTIDE SEQUENCE</scope>
    <source>
        <strain evidence="10 11">cv. TO1000</strain>
    </source>
</reference>
<keyword evidence="6" id="KW-0520">NAD</keyword>
<dbReference type="PANTHER" id="PTHR11017">
    <property type="entry name" value="LEUCINE-RICH REPEAT-CONTAINING PROTEIN"/>
    <property type="match status" value="1"/>
</dbReference>
<dbReference type="InterPro" id="IPR036390">
    <property type="entry name" value="WH_DNA-bd_sf"/>
</dbReference>
<dbReference type="SMART" id="SM00255">
    <property type="entry name" value="TIR"/>
    <property type="match status" value="1"/>
</dbReference>
<dbReference type="InterPro" id="IPR000157">
    <property type="entry name" value="TIR_dom"/>
</dbReference>
<dbReference type="GO" id="GO:0043531">
    <property type="term" value="F:ADP binding"/>
    <property type="evidence" value="ECO:0007669"/>
    <property type="project" value="InterPro"/>
</dbReference>
<dbReference type="GO" id="GO:0061809">
    <property type="term" value="F:NAD+ nucleosidase activity, cyclic ADP-ribose generating"/>
    <property type="evidence" value="ECO:0007669"/>
    <property type="project" value="UniProtKB-EC"/>
</dbReference>
<proteinExistence type="predicted"/>
<dbReference type="PRINTS" id="PR00364">
    <property type="entry name" value="DISEASERSIST"/>
</dbReference>
<dbReference type="EnsemblPlants" id="Bo9g045310.1">
    <property type="protein sequence ID" value="Bo9g045310.1"/>
    <property type="gene ID" value="Bo9g045310"/>
</dbReference>
<protein>
    <recommendedName>
        <fullName evidence="1">ADP-ribosyl cyclase/cyclic ADP-ribose hydrolase</fullName>
        <ecNumber evidence="1">3.2.2.6</ecNumber>
    </recommendedName>
</protein>
<evidence type="ECO:0000256" key="3">
    <source>
        <dbReference type="ARBA" id="ARBA00022737"/>
    </source>
</evidence>
<dbReference type="SUPFAM" id="SSF52200">
    <property type="entry name" value="Toll/Interleukin receptor TIR domain"/>
    <property type="match status" value="1"/>
</dbReference>
<reference evidence="10" key="2">
    <citation type="submission" date="2015-03" db="UniProtKB">
        <authorList>
            <consortium name="EnsemblPlants"/>
        </authorList>
    </citation>
    <scope>IDENTIFICATION</scope>
</reference>
<dbReference type="Pfam" id="PF23282">
    <property type="entry name" value="WHD_ROQ1"/>
    <property type="match status" value="1"/>
</dbReference>
<accession>A0A0D3E5E6</accession>
<feature type="region of interest" description="Disordered" evidence="8">
    <location>
        <begin position="956"/>
        <end position="1005"/>
    </location>
</feature>
<dbReference type="FunFam" id="3.80.10.10:FF:000386">
    <property type="entry name" value="Disease resistance protein RPS4"/>
    <property type="match status" value="1"/>
</dbReference>
<evidence type="ECO:0000313" key="10">
    <source>
        <dbReference type="EnsemblPlants" id="Bo9g045310.1"/>
    </source>
</evidence>
<dbReference type="OMA" id="LSMFACT"/>
<dbReference type="InterPro" id="IPR042197">
    <property type="entry name" value="Apaf_helical"/>
</dbReference>
<dbReference type="InterPro" id="IPR035897">
    <property type="entry name" value="Toll_tir_struct_dom_sf"/>
</dbReference>
<dbReference type="PANTHER" id="PTHR11017:SF525">
    <property type="entry name" value="TIR DOMAIN-CONTAINING PROTEIN"/>
    <property type="match status" value="1"/>
</dbReference>
<dbReference type="AlphaFoldDB" id="A0A0D3E5E6"/>
<dbReference type="FunFam" id="1.10.8.430:FF:000002">
    <property type="entry name" value="Disease resistance protein (TIR-NBS-LRR class)"/>
    <property type="match status" value="1"/>
</dbReference>
<dbReference type="InterPro" id="IPR011713">
    <property type="entry name" value="Leu-rich_rpt_3"/>
</dbReference>
<dbReference type="InterPro" id="IPR058192">
    <property type="entry name" value="WHD_ROQ1-like"/>
</dbReference>
<dbReference type="HOGENOM" id="CLU_001561_0_1_1"/>
<dbReference type="EC" id="3.2.2.6" evidence="1"/>
<dbReference type="InterPro" id="IPR027417">
    <property type="entry name" value="P-loop_NTPase"/>
</dbReference>
<keyword evidence="4" id="KW-0378">Hydrolase</keyword>
<evidence type="ECO:0000256" key="2">
    <source>
        <dbReference type="ARBA" id="ARBA00022614"/>
    </source>
</evidence>
<dbReference type="InterPro" id="IPR032675">
    <property type="entry name" value="LRR_dom_sf"/>
</dbReference>
<feature type="domain" description="TIR" evidence="9">
    <location>
        <begin position="8"/>
        <end position="172"/>
    </location>
</feature>
<dbReference type="GO" id="GO:0006952">
    <property type="term" value="P:defense response"/>
    <property type="evidence" value="ECO:0007669"/>
    <property type="project" value="UniProtKB-KW"/>
</dbReference>
<evidence type="ECO:0000259" key="9">
    <source>
        <dbReference type="PROSITE" id="PS50104"/>
    </source>
</evidence>